<comment type="caution">
    <text evidence="12">The sequence shown here is derived from an EMBL/GenBank/DDBJ whole genome shotgun (WGS) entry which is preliminary data.</text>
</comment>
<dbReference type="PANTHER" id="PTHR30614">
    <property type="entry name" value="MEMBRANE COMPONENT OF AMINO ACID ABC TRANSPORTER"/>
    <property type="match status" value="1"/>
</dbReference>
<dbReference type="InterPro" id="IPR010065">
    <property type="entry name" value="AA_ABC_transptr_permease_3TM"/>
</dbReference>
<accession>A0A4Y8MJU6</accession>
<keyword evidence="9 10" id="KW-0472">Membrane</keyword>
<dbReference type="CDD" id="cd06261">
    <property type="entry name" value="TM_PBP2"/>
    <property type="match status" value="1"/>
</dbReference>
<keyword evidence="4 10" id="KW-0813">Transport</keyword>
<dbReference type="Proteomes" id="UP000297385">
    <property type="component" value="Unassembled WGS sequence"/>
</dbReference>
<feature type="transmembrane region" description="Helical" evidence="10">
    <location>
        <begin position="214"/>
        <end position="231"/>
    </location>
</feature>
<feature type="transmembrane region" description="Helical" evidence="10">
    <location>
        <begin position="251"/>
        <end position="269"/>
    </location>
</feature>
<dbReference type="GO" id="GO:0006865">
    <property type="term" value="P:amino acid transport"/>
    <property type="evidence" value="ECO:0007669"/>
    <property type="project" value="UniProtKB-KW"/>
</dbReference>
<evidence type="ECO:0000256" key="3">
    <source>
        <dbReference type="ARBA" id="ARBA00010072"/>
    </source>
</evidence>
<feature type="transmembrane region" description="Helical" evidence="10">
    <location>
        <begin position="123"/>
        <end position="144"/>
    </location>
</feature>
<dbReference type="PANTHER" id="PTHR30614:SF20">
    <property type="entry name" value="GLUTAMINE TRANSPORT SYSTEM PERMEASE PROTEIN GLNP"/>
    <property type="match status" value="1"/>
</dbReference>
<dbReference type="EMBL" id="SNVI01000005">
    <property type="protein sequence ID" value="TFE37653.1"/>
    <property type="molecule type" value="Genomic_DNA"/>
</dbReference>
<comment type="subcellular location">
    <subcellularLocation>
        <location evidence="2">Cell inner membrane</location>
        <topology evidence="2">Multi-pass membrane protein</topology>
    </subcellularLocation>
    <subcellularLocation>
        <location evidence="10">Cell membrane</location>
        <topology evidence="10">Multi-pass membrane protein</topology>
    </subcellularLocation>
</comment>
<feature type="domain" description="ABC transmembrane type-1" evidence="11">
    <location>
        <begin position="76"/>
        <end position="264"/>
    </location>
</feature>
<evidence type="ECO:0000256" key="10">
    <source>
        <dbReference type="RuleBase" id="RU363032"/>
    </source>
</evidence>
<reference evidence="12 13" key="1">
    <citation type="submission" date="2019-03" db="EMBL/GenBank/DDBJ databases">
        <title>Complete Genome Sequence of Paraburkholderia dipogonis ICMP 19430T, a Nitrogen-fixing Symbiont of the South African Invasive Legume Dipogon lignosus in New Zealand.</title>
        <authorList>
            <person name="De Meyer S.E."/>
        </authorList>
    </citation>
    <scope>NUCLEOTIDE SEQUENCE [LARGE SCALE GENOMIC DNA]</scope>
    <source>
        <strain evidence="12 13">ICMP 19430</strain>
    </source>
</reference>
<comment type="function">
    <text evidence="1">Part of the binding-protein-dependent transport system for glutamine; probably responsible for the translocation of the substrate across the membrane.</text>
</comment>
<feature type="transmembrane region" description="Helical" evidence="10">
    <location>
        <begin position="72"/>
        <end position="102"/>
    </location>
</feature>
<evidence type="ECO:0000256" key="5">
    <source>
        <dbReference type="ARBA" id="ARBA00022475"/>
    </source>
</evidence>
<protein>
    <submittedName>
        <fullName evidence="12">Amino acid ABC transporter permease</fullName>
    </submittedName>
</protein>
<sequence length="282" mass="30395">MAPKTIVTSTLPEIMANREDAARGNSLTRGLTSGAAAALGVLIVGALLWAAAPESGSRSETIARFVEWTPALAHGFALNVLISLGAVAIGSIIGLLIGALALSHSFVGRAARLWVQAFRNAPWLVLIYFTTYVFPFEFTVLGTTLPFPDWLKVTLALALPASANIAEVFRGAVASIPTTQWEAARSLAFSRTQILLHIVLPQCVRRMLPPWMNVYAIITMGTALSSLVGIHDLIDTAQIASSTVARSSFTVLTYVATLVIFFGYCYPISQITRWLEKRPIAH</sequence>
<evidence type="ECO:0000313" key="12">
    <source>
        <dbReference type="EMBL" id="TFE37653.1"/>
    </source>
</evidence>
<evidence type="ECO:0000256" key="2">
    <source>
        <dbReference type="ARBA" id="ARBA00004429"/>
    </source>
</evidence>
<evidence type="ECO:0000256" key="8">
    <source>
        <dbReference type="ARBA" id="ARBA00022989"/>
    </source>
</evidence>
<evidence type="ECO:0000313" key="13">
    <source>
        <dbReference type="Proteomes" id="UP000297385"/>
    </source>
</evidence>
<feature type="transmembrane region" description="Helical" evidence="10">
    <location>
        <begin position="150"/>
        <end position="169"/>
    </location>
</feature>
<dbReference type="Pfam" id="PF00528">
    <property type="entry name" value="BPD_transp_1"/>
    <property type="match status" value="1"/>
</dbReference>
<organism evidence="12 13">
    <name type="scientific">Paraburkholderia dipogonis</name>
    <dbReference type="NCBI Taxonomy" id="1211383"/>
    <lineage>
        <taxon>Bacteria</taxon>
        <taxon>Pseudomonadati</taxon>
        <taxon>Pseudomonadota</taxon>
        <taxon>Betaproteobacteria</taxon>
        <taxon>Burkholderiales</taxon>
        <taxon>Burkholderiaceae</taxon>
        <taxon>Paraburkholderia</taxon>
    </lineage>
</organism>
<evidence type="ECO:0000256" key="1">
    <source>
        <dbReference type="ARBA" id="ARBA00003159"/>
    </source>
</evidence>
<keyword evidence="6 10" id="KW-0812">Transmembrane</keyword>
<evidence type="ECO:0000259" key="11">
    <source>
        <dbReference type="PROSITE" id="PS50928"/>
    </source>
</evidence>
<evidence type="ECO:0000256" key="7">
    <source>
        <dbReference type="ARBA" id="ARBA00022970"/>
    </source>
</evidence>
<dbReference type="InterPro" id="IPR035906">
    <property type="entry name" value="MetI-like_sf"/>
</dbReference>
<name>A0A4Y8MJU6_9BURK</name>
<dbReference type="InterPro" id="IPR000515">
    <property type="entry name" value="MetI-like"/>
</dbReference>
<dbReference type="SUPFAM" id="SSF161098">
    <property type="entry name" value="MetI-like"/>
    <property type="match status" value="1"/>
</dbReference>
<evidence type="ECO:0000256" key="9">
    <source>
        <dbReference type="ARBA" id="ARBA00023136"/>
    </source>
</evidence>
<dbReference type="InterPro" id="IPR043429">
    <property type="entry name" value="ArtM/GltK/GlnP/TcyL/YhdX-like"/>
</dbReference>
<dbReference type="GO" id="GO:0022857">
    <property type="term" value="F:transmembrane transporter activity"/>
    <property type="evidence" value="ECO:0007669"/>
    <property type="project" value="InterPro"/>
</dbReference>
<feature type="transmembrane region" description="Helical" evidence="10">
    <location>
        <begin position="31"/>
        <end position="52"/>
    </location>
</feature>
<keyword evidence="5" id="KW-1003">Cell membrane</keyword>
<gene>
    <name evidence="12" type="ORF">E2553_40310</name>
</gene>
<dbReference type="GO" id="GO:0043190">
    <property type="term" value="C:ATP-binding cassette (ABC) transporter complex"/>
    <property type="evidence" value="ECO:0007669"/>
    <property type="project" value="InterPro"/>
</dbReference>
<dbReference type="NCBIfam" id="TIGR01726">
    <property type="entry name" value="HEQRo_perm_3TM"/>
    <property type="match status" value="1"/>
</dbReference>
<dbReference type="Gene3D" id="1.10.3720.10">
    <property type="entry name" value="MetI-like"/>
    <property type="match status" value="1"/>
</dbReference>
<keyword evidence="8 10" id="KW-1133">Transmembrane helix</keyword>
<dbReference type="AlphaFoldDB" id="A0A4Y8MJU6"/>
<keyword evidence="7" id="KW-0029">Amino-acid transport</keyword>
<comment type="similarity">
    <text evidence="3">Belongs to the binding-protein-dependent transport system permease family. HisMQ subfamily.</text>
</comment>
<dbReference type="PROSITE" id="PS50928">
    <property type="entry name" value="ABC_TM1"/>
    <property type="match status" value="1"/>
</dbReference>
<evidence type="ECO:0000256" key="6">
    <source>
        <dbReference type="ARBA" id="ARBA00022692"/>
    </source>
</evidence>
<evidence type="ECO:0000256" key="4">
    <source>
        <dbReference type="ARBA" id="ARBA00022448"/>
    </source>
</evidence>
<proteinExistence type="inferred from homology"/>